<reference evidence="10 11" key="1">
    <citation type="submission" date="2016-03" db="EMBL/GenBank/DDBJ databases">
        <title>Comparative genomics of Rickettsiella.</title>
        <authorList>
            <person name="Chandler C."/>
            <person name="Wang Y."/>
        </authorList>
    </citation>
    <scope>NUCLEOTIDE SEQUENCE [LARGE SCALE GENOMIC DNA]</scope>
    <source>
        <strain evidence="10 11">RCFS May 2013</strain>
    </source>
</reference>
<protein>
    <recommendedName>
        <fullName evidence="8">tRNA(Ile)-lysidine synthase</fullName>
        <ecNumber evidence="8">6.3.4.19</ecNumber>
    </recommendedName>
    <alternativeName>
        <fullName evidence="8">tRNA(Ile)-2-lysyl-cytidine synthase</fullName>
    </alternativeName>
    <alternativeName>
        <fullName evidence="8">tRNA(Ile)-lysidine synthetase</fullName>
    </alternativeName>
</protein>
<evidence type="ECO:0000256" key="2">
    <source>
        <dbReference type="ARBA" id="ARBA00022490"/>
    </source>
</evidence>
<dbReference type="SUPFAM" id="SSF56037">
    <property type="entry name" value="PheT/TilS domain"/>
    <property type="match status" value="1"/>
</dbReference>
<dbReference type="Pfam" id="PF01171">
    <property type="entry name" value="ATP_bind_3"/>
    <property type="match status" value="1"/>
</dbReference>
<dbReference type="InterPro" id="IPR015262">
    <property type="entry name" value="tRNA_Ile_lys_synt_subst-bd"/>
</dbReference>
<comment type="subcellular location">
    <subcellularLocation>
        <location evidence="1 8">Cytoplasm</location>
    </subcellularLocation>
</comment>
<dbReference type="OrthoDB" id="9807403at2"/>
<evidence type="ECO:0000256" key="3">
    <source>
        <dbReference type="ARBA" id="ARBA00022598"/>
    </source>
</evidence>
<comment type="catalytic activity">
    <reaction evidence="7 8">
        <text>cytidine(34) in tRNA(Ile2) + L-lysine + ATP = lysidine(34) in tRNA(Ile2) + AMP + diphosphate + H(+)</text>
        <dbReference type="Rhea" id="RHEA:43744"/>
        <dbReference type="Rhea" id="RHEA-COMP:10625"/>
        <dbReference type="Rhea" id="RHEA-COMP:10670"/>
        <dbReference type="ChEBI" id="CHEBI:15378"/>
        <dbReference type="ChEBI" id="CHEBI:30616"/>
        <dbReference type="ChEBI" id="CHEBI:32551"/>
        <dbReference type="ChEBI" id="CHEBI:33019"/>
        <dbReference type="ChEBI" id="CHEBI:82748"/>
        <dbReference type="ChEBI" id="CHEBI:83665"/>
        <dbReference type="ChEBI" id="CHEBI:456215"/>
        <dbReference type="EC" id="6.3.4.19"/>
    </reaction>
</comment>
<keyword evidence="2 8" id="KW-0963">Cytoplasm</keyword>
<keyword evidence="6 8" id="KW-0067">ATP-binding</keyword>
<dbReference type="CDD" id="cd01992">
    <property type="entry name" value="TilS_N"/>
    <property type="match status" value="1"/>
</dbReference>
<dbReference type="Gene3D" id="3.40.50.620">
    <property type="entry name" value="HUPs"/>
    <property type="match status" value="1"/>
</dbReference>
<comment type="domain">
    <text evidence="8">The N-terminal region contains the highly conserved SGGXDS motif, predicted to be a P-loop motif involved in ATP binding.</text>
</comment>
<evidence type="ECO:0000313" key="10">
    <source>
        <dbReference type="EMBL" id="OIZ95764.1"/>
    </source>
</evidence>
<evidence type="ECO:0000259" key="9">
    <source>
        <dbReference type="SMART" id="SM00977"/>
    </source>
</evidence>
<dbReference type="NCBIfam" id="TIGR02433">
    <property type="entry name" value="lysidine_TilS_C"/>
    <property type="match status" value="1"/>
</dbReference>
<dbReference type="InterPro" id="IPR012795">
    <property type="entry name" value="tRNA_Ile_lys_synt_N"/>
</dbReference>
<evidence type="ECO:0000256" key="1">
    <source>
        <dbReference type="ARBA" id="ARBA00004496"/>
    </source>
</evidence>
<dbReference type="InterPro" id="IPR012094">
    <property type="entry name" value="tRNA_Ile_lys_synt"/>
</dbReference>
<dbReference type="NCBIfam" id="TIGR02432">
    <property type="entry name" value="lysidine_TilS_N"/>
    <property type="match status" value="1"/>
</dbReference>
<evidence type="ECO:0000256" key="6">
    <source>
        <dbReference type="ARBA" id="ARBA00022840"/>
    </source>
</evidence>
<dbReference type="SUPFAM" id="SSF82829">
    <property type="entry name" value="MesJ substrate recognition domain-like"/>
    <property type="match status" value="1"/>
</dbReference>
<gene>
    <name evidence="8" type="primary">tilS</name>
    <name evidence="10" type="ORF">A1D18_01115</name>
</gene>
<dbReference type="STRING" id="1225476.A1D18_01115"/>
<keyword evidence="11" id="KW-1185">Reference proteome</keyword>
<dbReference type="InterPro" id="IPR014729">
    <property type="entry name" value="Rossmann-like_a/b/a_fold"/>
</dbReference>
<proteinExistence type="inferred from homology"/>
<dbReference type="EC" id="6.3.4.19" evidence="8"/>
<dbReference type="SMART" id="SM00977">
    <property type="entry name" value="TilS_C"/>
    <property type="match status" value="1"/>
</dbReference>
<keyword evidence="5 8" id="KW-0547">Nucleotide-binding</keyword>
<dbReference type="EMBL" id="LUKY01000029">
    <property type="protein sequence ID" value="OIZ95764.1"/>
    <property type="molecule type" value="Genomic_DNA"/>
</dbReference>
<feature type="binding site" evidence="8">
    <location>
        <begin position="25"/>
        <end position="30"/>
    </location>
    <ligand>
        <name>ATP</name>
        <dbReference type="ChEBI" id="CHEBI:30616"/>
    </ligand>
</feature>
<dbReference type="PANTHER" id="PTHR43033">
    <property type="entry name" value="TRNA(ILE)-LYSIDINE SYNTHASE-RELATED"/>
    <property type="match status" value="1"/>
</dbReference>
<dbReference type="GO" id="GO:0032267">
    <property type="term" value="F:tRNA(Ile)-lysidine synthase activity"/>
    <property type="evidence" value="ECO:0007669"/>
    <property type="project" value="UniProtKB-EC"/>
</dbReference>
<evidence type="ECO:0000256" key="7">
    <source>
        <dbReference type="ARBA" id="ARBA00048539"/>
    </source>
</evidence>
<feature type="domain" description="Lysidine-tRNA(Ile) synthetase C-terminal" evidence="9">
    <location>
        <begin position="364"/>
        <end position="437"/>
    </location>
</feature>
<dbReference type="GO" id="GO:0006400">
    <property type="term" value="P:tRNA modification"/>
    <property type="evidence" value="ECO:0007669"/>
    <property type="project" value="UniProtKB-UniRule"/>
</dbReference>
<evidence type="ECO:0000313" key="11">
    <source>
        <dbReference type="Proteomes" id="UP000183924"/>
    </source>
</evidence>
<dbReference type="GO" id="GO:0005737">
    <property type="term" value="C:cytoplasm"/>
    <property type="evidence" value="ECO:0007669"/>
    <property type="project" value="UniProtKB-SubCell"/>
</dbReference>
<organism evidence="10 11">
    <name type="scientific">Candidatus Rickettsiella isopodorum</name>
    <dbReference type="NCBI Taxonomy" id="1225476"/>
    <lineage>
        <taxon>Bacteria</taxon>
        <taxon>Pseudomonadati</taxon>
        <taxon>Pseudomonadota</taxon>
        <taxon>Gammaproteobacteria</taxon>
        <taxon>Legionellales</taxon>
        <taxon>Coxiellaceae</taxon>
        <taxon>Rickettsiella</taxon>
    </lineage>
</organism>
<evidence type="ECO:0000256" key="4">
    <source>
        <dbReference type="ARBA" id="ARBA00022694"/>
    </source>
</evidence>
<dbReference type="PANTHER" id="PTHR43033:SF1">
    <property type="entry name" value="TRNA(ILE)-LYSIDINE SYNTHASE-RELATED"/>
    <property type="match status" value="1"/>
</dbReference>
<dbReference type="GO" id="GO:0005524">
    <property type="term" value="F:ATP binding"/>
    <property type="evidence" value="ECO:0007669"/>
    <property type="project" value="UniProtKB-UniRule"/>
</dbReference>
<sequence length="445" mass="51496">MFTHEKLQFLLKQYPASICFWIAYSGGLDSQVLLYALNRLLPTKRLRVIHINHGWHVDSIKWANVCRHTCEKLGVYCEIIPVDTHPKSGESPEAYAREVRYSAIAKRIRPGDFLLTAHHRNDQAETLLLQLVRGSGLKGLVSMPFCQRFAKGYLIRPLLDFTRTELYEYAQKHHLTWIEDDSNRDLRFNRNFIRHQVLPVIQQRWPQADKTIARAAANLAEAHSLLDEVAHQDWSMVQGSAPNVLIISSLMKLSAIRRSNLLRYWLQQLHFSLPSQKQLKQIDILLKSRVDASPQVNWKNIQLRRYRDSLYVLTLLENEKNFIFQGVTPWELSQTLILPTLDQLTTRQVLGVGLNYSLLIEGQVDVTFRQGGERFYASNRQGSHPLKKLFQEWGVPPWERNRVPLIYYRKELIAVAGYGINPHFAAKQNELGFVIELIPKSSDTA</sequence>
<dbReference type="Proteomes" id="UP000183924">
    <property type="component" value="Unassembled WGS sequence"/>
</dbReference>
<dbReference type="Pfam" id="PF11734">
    <property type="entry name" value="TilS_C"/>
    <property type="match status" value="1"/>
</dbReference>
<dbReference type="SUPFAM" id="SSF52402">
    <property type="entry name" value="Adenine nucleotide alpha hydrolases-like"/>
    <property type="match status" value="1"/>
</dbReference>
<comment type="caution">
    <text evidence="10">The sequence shown here is derived from an EMBL/GenBank/DDBJ whole genome shotgun (WGS) entry which is preliminary data.</text>
</comment>
<dbReference type="Gene3D" id="1.20.59.20">
    <property type="match status" value="1"/>
</dbReference>
<dbReference type="Pfam" id="PF09179">
    <property type="entry name" value="TilS"/>
    <property type="match status" value="1"/>
</dbReference>
<dbReference type="InterPro" id="IPR011063">
    <property type="entry name" value="TilS/TtcA_N"/>
</dbReference>
<dbReference type="RefSeq" id="WP_071661986.1">
    <property type="nucleotide sequence ID" value="NZ_LUKY01000029.1"/>
</dbReference>
<name>A0A1J8P7K2_9COXI</name>
<accession>A0A1J8P7K2</accession>
<comment type="function">
    <text evidence="8">Ligates lysine onto the cytidine present at position 34 of the AUA codon-specific tRNA(Ile) that contains the anticodon CAU, in an ATP-dependent manner. Cytidine is converted to lysidine, thus changing the amino acid specificity of the tRNA from methionine to isoleucine.</text>
</comment>
<evidence type="ECO:0000256" key="5">
    <source>
        <dbReference type="ARBA" id="ARBA00022741"/>
    </source>
</evidence>
<dbReference type="HAMAP" id="MF_01161">
    <property type="entry name" value="tRNA_Ile_lys_synt"/>
    <property type="match status" value="1"/>
</dbReference>
<keyword evidence="3 8" id="KW-0436">Ligase</keyword>
<comment type="similarity">
    <text evidence="8">Belongs to the tRNA(Ile)-lysidine synthase family.</text>
</comment>
<dbReference type="AlphaFoldDB" id="A0A1J8P7K2"/>
<evidence type="ECO:0000256" key="8">
    <source>
        <dbReference type="HAMAP-Rule" id="MF_01161"/>
    </source>
</evidence>
<dbReference type="InterPro" id="IPR012796">
    <property type="entry name" value="Lysidine-tRNA-synth_C"/>
</dbReference>
<keyword evidence="4 8" id="KW-0819">tRNA processing</keyword>